<dbReference type="PROSITE" id="PS50072">
    <property type="entry name" value="CSA_PPIASE_2"/>
    <property type="match status" value="1"/>
</dbReference>
<evidence type="ECO:0000313" key="4">
    <source>
        <dbReference type="Proteomes" id="UP001295423"/>
    </source>
</evidence>
<protein>
    <recommendedName>
        <fullName evidence="2">PPIase cyclophilin-type domain-containing protein</fullName>
    </recommendedName>
</protein>
<evidence type="ECO:0000256" key="1">
    <source>
        <dbReference type="SAM" id="SignalP"/>
    </source>
</evidence>
<dbReference type="GO" id="GO:0003755">
    <property type="term" value="F:peptidyl-prolyl cis-trans isomerase activity"/>
    <property type="evidence" value="ECO:0007669"/>
    <property type="project" value="InterPro"/>
</dbReference>
<keyword evidence="4" id="KW-1185">Reference proteome</keyword>
<dbReference type="EMBL" id="CAKOGP040002258">
    <property type="protein sequence ID" value="CAJ1966130.1"/>
    <property type="molecule type" value="Genomic_DNA"/>
</dbReference>
<comment type="caution">
    <text evidence="3">The sequence shown here is derived from an EMBL/GenBank/DDBJ whole genome shotgun (WGS) entry which is preliminary data.</text>
</comment>
<dbReference type="InterPro" id="IPR029000">
    <property type="entry name" value="Cyclophilin-like_dom_sf"/>
</dbReference>
<dbReference type="Gene3D" id="2.40.100.10">
    <property type="entry name" value="Cyclophilin-like"/>
    <property type="match status" value="1"/>
</dbReference>
<dbReference type="SUPFAM" id="SSF50891">
    <property type="entry name" value="Cyclophilin-like"/>
    <property type="match status" value="1"/>
</dbReference>
<evidence type="ECO:0000259" key="2">
    <source>
        <dbReference type="PROSITE" id="PS50072"/>
    </source>
</evidence>
<keyword evidence="1" id="KW-0732">Signal</keyword>
<dbReference type="Proteomes" id="UP001295423">
    <property type="component" value="Unassembled WGS sequence"/>
</dbReference>
<accession>A0AAD2JN13</accession>
<feature type="signal peptide" evidence="1">
    <location>
        <begin position="1"/>
        <end position="22"/>
    </location>
</feature>
<dbReference type="AlphaFoldDB" id="A0AAD2JN13"/>
<proteinExistence type="predicted"/>
<name>A0AAD2JN13_9STRA</name>
<organism evidence="3 4">
    <name type="scientific">Cylindrotheca closterium</name>
    <dbReference type="NCBI Taxonomy" id="2856"/>
    <lineage>
        <taxon>Eukaryota</taxon>
        <taxon>Sar</taxon>
        <taxon>Stramenopiles</taxon>
        <taxon>Ochrophyta</taxon>
        <taxon>Bacillariophyta</taxon>
        <taxon>Bacillariophyceae</taxon>
        <taxon>Bacillariophycidae</taxon>
        <taxon>Bacillariales</taxon>
        <taxon>Bacillariaceae</taxon>
        <taxon>Cylindrotheca</taxon>
    </lineage>
</organism>
<feature type="domain" description="PPIase cyclophilin-type" evidence="2">
    <location>
        <begin position="136"/>
        <end position="348"/>
    </location>
</feature>
<feature type="chain" id="PRO_5042294977" description="PPIase cyclophilin-type domain-containing protein" evidence="1">
    <location>
        <begin position="23"/>
        <end position="365"/>
    </location>
</feature>
<evidence type="ECO:0000313" key="3">
    <source>
        <dbReference type="EMBL" id="CAJ1966130.1"/>
    </source>
</evidence>
<dbReference type="InterPro" id="IPR002130">
    <property type="entry name" value="Cyclophilin-type_PPIase_dom"/>
</dbReference>
<reference evidence="3" key="1">
    <citation type="submission" date="2023-08" db="EMBL/GenBank/DDBJ databases">
        <authorList>
            <person name="Audoor S."/>
            <person name="Bilcke G."/>
        </authorList>
    </citation>
    <scope>NUCLEOTIDE SEQUENCE</scope>
</reference>
<sequence length="365" mass="38965">MKYRSSFIICFLWQTLVWTTTALVNHHQVGSQSIFHPQGRAGDSAIHAKIIVPANEDERIISAPTSRREVLQGAVTAALLSTPIALSPGPAIAAAEQRCDPEDVRCQQDGTLAGEAPTGQPIPKVTNKITHVVQMIIDVGERREEAGFIRFGLYGEDCPQSTKQMLLFLTRGISSMDEETLRNSIGLEYGPVSLTESGSVPTIYSGKAVDFGVSSQAKAYAKSRGVRTAGANFVPQDRPAAISEGSTRPHNVAGLISIPYKGIGYGGISSGVSPIDEAYESAFTITADATPAFDGKRRVIGQVIDDPSMQFLSRLASLPVQKGKGSGLLPGTLAGPPLLKVRVREIGVQKVGKQDKKDSGKKKKK</sequence>
<gene>
    <name evidence="3" type="ORF">CYCCA115_LOCUS21713</name>
</gene>